<geneLocation type="plasmid" evidence="6">
    <name>rcs29_pii</name>
</geneLocation>
<dbReference type="InterPro" id="IPR007688">
    <property type="entry name" value="Conjugal_tfr_TrbL/VirB6"/>
</dbReference>
<dbReference type="Proteomes" id="UP000308292">
    <property type="component" value="Plasmid RCS29_pII"/>
</dbReference>
<gene>
    <name evidence="5" type="primary">pilx6</name>
    <name evidence="5" type="ORF">RCS29_PII0028</name>
</gene>
<proteinExistence type="predicted"/>
<protein>
    <submittedName>
        <fullName evidence="5">Conjugal transfer protein Pilx6</fullName>
    </submittedName>
</protein>
<reference evidence="6" key="1">
    <citation type="submission" date="2018-02" db="EMBL/GenBank/DDBJ databases">
        <authorList>
            <person name="Cea G.-C."/>
            <person name="William W."/>
        </authorList>
    </citation>
    <scope>NUCLEOTIDE SEQUENCE [LARGE SCALE GENOMIC DNA]</scope>
    <source>
        <strain evidence="6">692</strain>
        <plasmid evidence="6">rcs29_pii</plasmid>
    </source>
</reference>
<keyword evidence="3" id="KW-1133">Transmembrane helix</keyword>
<keyword evidence="2" id="KW-0812">Transmembrane</keyword>
<evidence type="ECO:0000313" key="5">
    <source>
        <dbReference type="EMBL" id="SPD97784.1"/>
    </source>
</evidence>
<organism evidence="5 6">
    <name type="scientific">Escherichia coli</name>
    <dbReference type="NCBI Taxonomy" id="562"/>
    <lineage>
        <taxon>Bacteria</taxon>
        <taxon>Pseudomonadati</taxon>
        <taxon>Pseudomonadota</taxon>
        <taxon>Gammaproteobacteria</taxon>
        <taxon>Enterobacterales</taxon>
        <taxon>Enterobacteriaceae</taxon>
        <taxon>Escherichia</taxon>
    </lineage>
</organism>
<evidence type="ECO:0000256" key="2">
    <source>
        <dbReference type="ARBA" id="ARBA00022692"/>
    </source>
</evidence>
<dbReference type="RefSeq" id="WP_000907119.1">
    <property type="nucleotide sequence ID" value="NZ_BFNT01000078.1"/>
</dbReference>
<keyword evidence="4" id="KW-0472">Membrane</keyword>
<dbReference type="GO" id="GO:0030255">
    <property type="term" value="P:protein secretion by the type IV secretion system"/>
    <property type="evidence" value="ECO:0007669"/>
    <property type="project" value="InterPro"/>
</dbReference>
<evidence type="ECO:0000256" key="1">
    <source>
        <dbReference type="ARBA" id="ARBA00004141"/>
    </source>
</evidence>
<accession>A0A2P9E325</accession>
<dbReference type="GO" id="GO:0016020">
    <property type="term" value="C:membrane"/>
    <property type="evidence" value="ECO:0007669"/>
    <property type="project" value="UniProtKB-SubCell"/>
</dbReference>
<comment type="subcellular location">
    <subcellularLocation>
        <location evidence="1">Membrane</location>
        <topology evidence="1">Multi-pass membrane protein</topology>
    </subcellularLocation>
</comment>
<name>A0A2P9E325_ECOLX</name>
<evidence type="ECO:0000256" key="4">
    <source>
        <dbReference type="ARBA" id="ARBA00023136"/>
    </source>
</evidence>
<dbReference type="Pfam" id="PF04610">
    <property type="entry name" value="TrbL"/>
    <property type="match status" value="1"/>
</dbReference>
<evidence type="ECO:0000256" key="3">
    <source>
        <dbReference type="ARBA" id="ARBA00022989"/>
    </source>
</evidence>
<sequence>MAGGVFQGLAQALNSSLDSMASGQIAQYSSMISVIVTSSVTLYLIVCGYMQMAGKLRTEDFGYNIVKMSIILTFVNNSGGYLDSAIDAINGLKEGISGSDSVWAILDSLWYKTQVLADTIYKLGDEDWVNIRGAVGLCFVWAGAVITMICSAFTFLSAEITIKLMTWVSPIFIFCLMYGFLRPMFNNWLMTIISSVLTLMFASLVLKIGTNYLDKTIQKATTLVESVNIITLAVQVFIIYIAAAFLVWLSAKIATQLAGVGVDGAIQGAAAMGVIGGGFAAARATSGAGGIVKNMGVGAYEGAKGKSWQDKSAEGISGAVAYGSGLVGRAAIQKVISKNLSSSNNIPTAKVR</sequence>
<evidence type="ECO:0000313" key="6">
    <source>
        <dbReference type="Proteomes" id="UP000308292"/>
    </source>
</evidence>
<dbReference type="EMBL" id="LT985239">
    <property type="protein sequence ID" value="SPD97784.1"/>
    <property type="molecule type" value="Genomic_DNA"/>
</dbReference>
<keyword evidence="5" id="KW-0614">Plasmid</keyword>
<dbReference type="AlphaFoldDB" id="A0A2P9E325"/>